<dbReference type="InterPro" id="IPR050361">
    <property type="entry name" value="MPP/UQCRC_Complex"/>
</dbReference>
<keyword evidence="2" id="KW-0813">Transport</keyword>
<feature type="domain" description="Peptidase M16 N-terminal" evidence="11">
    <location>
        <begin position="64"/>
        <end position="208"/>
    </location>
</feature>
<keyword evidence="6" id="KW-0249">Electron transport</keyword>
<evidence type="ECO:0000256" key="3">
    <source>
        <dbReference type="ARBA" id="ARBA00022660"/>
    </source>
</evidence>
<evidence type="ECO:0000256" key="7">
    <source>
        <dbReference type="ARBA" id="ARBA00023128"/>
    </source>
</evidence>
<dbReference type="Proteomes" id="UP000320475">
    <property type="component" value="Unassembled WGS sequence"/>
</dbReference>
<reference evidence="15 16" key="1">
    <citation type="journal article" date="2019" name="Sci. Rep.">
        <title>Comparative genomics of chytrid fungi reveal insights into the obligate biotrophic and pathogenic lifestyle of Synchytrium endobioticum.</title>
        <authorList>
            <person name="van de Vossenberg B.T.L.H."/>
            <person name="Warris S."/>
            <person name="Nguyen H.D.T."/>
            <person name="van Gent-Pelzer M.P.E."/>
            <person name="Joly D.L."/>
            <person name="van de Geest H.C."/>
            <person name="Bonants P.J.M."/>
            <person name="Smith D.S."/>
            <person name="Levesque C.A."/>
            <person name="van der Lee T.A.J."/>
        </authorList>
    </citation>
    <scope>NUCLEOTIDE SEQUENCE [LARGE SCALE GENOMIC DNA]</scope>
    <source>
        <strain evidence="14 16">LEV6574</strain>
        <strain evidence="13 15">MB42</strain>
    </source>
</reference>
<dbReference type="FunFam" id="3.30.830.10:FF:000039">
    <property type="entry name" value="Ubiquinol-cytochrome c reductase core subunit 2"/>
    <property type="match status" value="1"/>
</dbReference>
<dbReference type="EMBL" id="QEAN01000668">
    <property type="protein sequence ID" value="TPX30602.1"/>
    <property type="molecule type" value="Genomic_DNA"/>
</dbReference>
<sequence>MLARSTIRRCIRAPAASARTTTHRRQLAALAERFSPLFVARKGEQVPVASHARKTISKTSHGVVIATYDDLGPASTLAVVLGGGSRHDDAHHPGLAHIVKASLIRNLPNDNIVRTIRETELRGDTLSTELTRENIIIKSEFLRDDLVDAAPLLINSVFNQHFYPYEFLDAIPRVVAESRASLADPTISVLEALHRVAFRTGLGNPLFASEESLHGLTRAHIAKFVSTHFKPERTAIVGVGICHADLVEMVQGLLSKVKFGDASASESTSTSKYHGGEVQTDGGPHAEAHVAVAFPGVPFTSPDYPASLVLRALLDSTPRISYSHASEGALASASTPLTSLAGLHASYSDAGLIGFYAKGNISEMKSVVQGAMQALGSVASNVSDAALARAKKMAVIDGQAAVETKGDQAYEVGKQVLSSIGAFHSAADLADAISKVTAQDVSKLASNALTAKPSMSSYGNTLLLPYLDDLKL</sequence>
<evidence type="ECO:0000256" key="10">
    <source>
        <dbReference type="ARBA" id="ARBA00040751"/>
    </source>
</evidence>
<dbReference type="InterPro" id="IPR007863">
    <property type="entry name" value="Peptidase_M16_C"/>
</dbReference>
<name>A0A507BSF5_9FUNG</name>
<keyword evidence="8" id="KW-0472">Membrane</keyword>
<evidence type="ECO:0000256" key="2">
    <source>
        <dbReference type="ARBA" id="ARBA00022448"/>
    </source>
</evidence>
<dbReference type="STRING" id="286115.A0A507BSF5"/>
<evidence type="ECO:0000256" key="5">
    <source>
        <dbReference type="ARBA" id="ARBA00022946"/>
    </source>
</evidence>
<keyword evidence="4" id="KW-0999">Mitochondrion inner membrane</keyword>
<evidence type="ECO:0000313" key="15">
    <source>
        <dbReference type="Proteomes" id="UP000317494"/>
    </source>
</evidence>
<dbReference type="VEuPathDB" id="FungiDB:SeMB42_g07894"/>
<evidence type="ECO:0000259" key="11">
    <source>
        <dbReference type="Pfam" id="PF00675"/>
    </source>
</evidence>
<dbReference type="Gene3D" id="3.30.830.10">
    <property type="entry name" value="Metalloenzyme, LuxS/M16 peptidase-like"/>
    <property type="match status" value="2"/>
</dbReference>
<dbReference type="OrthoDB" id="6369905at2759"/>
<dbReference type="GO" id="GO:0046872">
    <property type="term" value="F:metal ion binding"/>
    <property type="evidence" value="ECO:0007669"/>
    <property type="project" value="InterPro"/>
</dbReference>
<keyword evidence="3" id="KW-0679">Respiratory chain</keyword>
<evidence type="ECO:0000256" key="4">
    <source>
        <dbReference type="ARBA" id="ARBA00022792"/>
    </source>
</evidence>
<evidence type="ECO:0000313" key="13">
    <source>
        <dbReference type="EMBL" id="TPX30602.1"/>
    </source>
</evidence>
<evidence type="ECO:0000256" key="1">
    <source>
        <dbReference type="ARBA" id="ARBA00004443"/>
    </source>
</evidence>
<dbReference type="PANTHER" id="PTHR11851:SF209">
    <property type="entry name" value="CYTOCHROME B-C1 COMPLEX SUBUNIT 2, MITOCHONDRIAL"/>
    <property type="match status" value="1"/>
</dbReference>
<gene>
    <name evidence="14" type="ORF">SeLEV6574_g08044</name>
    <name evidence="13" type="ORF">SeMB42_g07894</name>
</gene>
<evidence type="ECO:0000256" key="8">
    <source>
        <dbReference type="ARBA" id="ARBA00023136"/>
    </source>
</evidence>
<comment type="caution">
    <text evidence="13">The sequence shown here is derived from an EMBL/GenBank/DDBJ whole genome shotgun (WGS) entry which is preliminary data.</text>
</comment>
<keyword evidence="5" id="KW-0809">Transit peptide</keyword>
<dbReference type="Proteomes" id="UP000317494">
    <property type="component" value="Unassembled WGS sequence"/>
</dbReference>
<comment type="subcellular location">
    <subcellularLocation>
        <location evidence="1">Mitochondrion inner membrane</location>
        <topology evidence="1">Peripheral membrane protein</topology>
        <orientation evidence="1">Matrix side</orientation>
    </subcellularLocation>
</comment>
<dbReference type="EMBL" id="QEAM01000694">
    <property type="protein sequence ID" value="TPX36440.1"/>
    <property type="molecule type" value="Genomic_DNA"/>
</dbReference>
<dbReference type="PANTHER" id="PTHR11851">
    <property type="entry name" value="METALLOPROTEASE"/>
    <property type="match status" value="1"/>
</dbReference>
<comment type="similarity">
    <text evidence="9">Belongs to the peptidase M16 family. UQCRC2/QCR2 subfamily.</text>
</comment>
<dbReference type="GO" id="GO:0005743">
    <property type="term" value="C:mitochondrial inner membrane"/>
    <property type="evidence" value="ECO:0007669"/>
    <property type="project" value="UniProtKB-SubCell"/>
</dbReference>
<dbReference type="InterPro" id="IPR011765">
    <property type="entry name" value="Pept_M16_N"/>
</dbReference>
<protein>
    <recommendedName>
        <fullName evidence="10">Cytochrome b-c1 complex subunit 2, mitochondrial</fullName>
    </recommendedName>
</protein>
<dbReference type="InterPro" id="IPR011249">
    <property type="entry name" value="Metalloenz_LuxS/M16"/>
</dbReference>
<evidence type="ECO:0000313" key="14">
    <source>
        <dbReference type="EMBL" id="TPX36440.1"/>
    </source>
</evidence>
<accession>A0A507BSF5</accession>
<dbReference type="SUPFAM" id="SSF63411">
    <property type="entry name" value="LuxS/MPP-like metallohydrolase"/>
    <property type="match status" value="2"/>
</dbReference>
<evidence type="ECO:0000256" key="6">
    <source>
        <dbReference type="ARBA" id="ARBA00022982"/>
    </source>
</evidence>
<evidence type="ECO:0000313" key="16">
    <source>
        <dbReference type="Proteomes" id="UP000320475"/>
    </source>
</evidence>
<dbReference type="AlphaFoldDB" id="A0A507BSF5"/>
<proteinExistence type="inferred from homology"/>
<evidence type="ECO:0000259" key="12">
    <source>
        <dbReference type="Pfam" id="PF05193"/>
    </source>
</evidence>
<dbReference type="Pfam" id="PF05193">
    <property type="entry name" value="Peptidase_M16_C"/>
    <property type="match status" value="1"/>
</dbReference>
<dbReference type="Pfam" id="PF00675">
    <property type="entry name" value="Peptidase_M16"/>
    <property type="match status" value="1"/>
</dbReference>
<keyword evidence="7" id="KW-0496">Mitochondrion</keyword>
<evidence type="ECO:0000256" key="9">
    <source>
        <dbReference type="ARBA" id="ARBA00038146"/>
    </source>
</evidence>
<feature type="domain" description="Peptidase M16 C-terminal" evidence="12">
    <location>
        <begin position="216"/>
        <end position="392"/>
    </location>
</feature>
<keyword evidence="15" id="KW-1185">Reference proteome</keyword>
<organism evidence="13 15">
    <name type="scientific">Synchytrium endobioticum</name>
    <dbReference type="NCBI Taxonomy" id="286115"/>
    <lineage>
        <taxon>Eukaryota</taxon>
        <taxon>Fungi</taxon>
        <taxon>Fungi incertae sedis</taxon>
        <taxon>Chytridiomycota</taxon>
        <taxon>Chytridiomycota incertae sedis</taxon>
        <taxon>Chytridiomycetes</taxon>
        <taxon>Synchytriales</taxon>
        <taxon>Synchytriaceae</taxon>
        <taxon>Synchytrium</taxon>
    </lineage>
</organism>